<gene>
    <name evidence="2" type="ORF">D6810_02045</name>
</gene>
<proteinExistence type="predicted"/>
<accession>A0A3M0Z4N2</accession>
<dbReference type="Proteomes" id="UP000269410">
    <property type="component" value="Unassembled WGS sequence"/>
</dbReference>
<comment type="caution">
    <text evidence="2">The sequence shown here is derived from an EMBL/GenBank/DDBJ whole genome shotgun (WGS) entry which is preliminary data.</text>
</comment>
<evidence type="ECO:0000256" key="1">
    <source>
        <dbReference type="SAM" id="Phobius"/>
    </source>
</evidence>
<keyword evidence="1" id="KW-1133">Transmembrane helix</keyword>
<dbReference type="EMBL" id="RFKV01000066">
    <property type="protein sequence ID" value="RMD77088.1"/>
    <property type="molecule type" value="Genomic_DNA"/>
</dbReference>
<organism evidence="2 3">
    <name type="scientific">Candidatus Dojkabacteria bacterium</name>
    <dbReference type="NCBI Taxonomy" id="2099670"/>
    <lineage>
        <taxon>Bacteria</taxon>
        <taxon>Candidatus Dojkabacteria</taxon>
    </lineage>
</organism>
<evidence type="ECO:0000313" key="3">
    <source>
        <dbReference type="Proteomes" id="UP000269410"/>
    </source>
</evidence>
<evidence type="ECO:0000313" key="2">
    <source>
        <dbReference type="EMBL" id="RMD77088.1"/>
    </source>
</evidence>
<keyword evidence="1" id="KW-0812">Transmembrane</keyword>
<feature type="transmembrane region" description="Helical" evidence="1">
    <location>
        <begin position="36"/>
        <end position="60"/>
    </location>
</feature>
<sequence length="221" mass="25703">MFMTQKQTKGTISRKKLLRKSSIILFEGKNFSVGKFIFSTLFNISLSSLIVIVLSLIFSYRYYLLSGFRGYKDIPIYFENFGVFIEPQDVLNKNEEVSKLLQIVDEISQNLYFKNFFLFMIHKHKDELQSNIKDYLLHQTSEIKYIPTSNEINIETCKTILKQTGNNKLIALGRKDLIQKLKIVCNKVGTDIEYLATDALNGDLSFDSFSVEFIKNLFFHL</sequence>
<keyword evidence="1" id="KW-0472">Membrane</keyword>
<dbReference type="AlphaFoldDB" id="A0A3M0Z4N2"/>
<reference evidence="2 3" key="1">
    <citation type="submission" date="2018-10" db="EMBL/GenBank/DDBJ databases">
        <title>Thermophilic Lithotrophy and Phototrophy in an Intertidal, Iron-rich, Geothermal Spring.</title>
        <authorList>
            <person name="Ward L.M."/>
            <person name="Idei A."/>
            <person name="Nakagawa M."/>
            <person name="Ueno Y."/>
            <person name="Fischer W."/>
            <person name="Mcglynn S.E."/>
        </authorList>
    </citation>
    <scope>NUCLEOTIDE SEQUENCE [LARGE SCALE GENOMIC DNA]</scope>
    <source>
        <strain evidence="2">J137</strain>
    </source>
</reference>
<name>A0A3M0Z4N2_9BACT</name>
<protein>
    <submittedName>
        <fullName evidence="2">Uncharacterized protein</fullName>
    </submittedName>
</protein>